<organism evidence="1 2">
    <name type="scientific">Saguinus oedipus</name>
    <name type="common">Cotton-top tamarin</name>
    <name type="synonym">Oedipomidas oedipus</name>
    <dbReference type="NCBI Taxonomy" id="9490"/>
    <lineage>
        <taxon>Eukaryota</taxon>
        <taxon>Metazoa</taxon>
        <taxon>Chordata</taxon>
        <taxon>Craniata</taxon>
        <taxon>Vertebrata</taxon>
        <taxon>Euteleostomi</taxon>
        <taxon>Mammalia</taxon>
        <taxon>Eutheria</taxon>
        <taxon>Euarchontoglires</taxon>
        <taxon>Primates</taxon>
        <taxon>Haplorrhini</taxon>
        <taxon>Platyrrhini</taxon>
        <taxon>Cebidae</taxon>
        <taxon>Callitrichinae</taxon>
        <taxon>Saguinus</taxon>
    </lineage>
</organism>
<sequence length="79" mass="8757">MPVPSSPAWVFSPIWEGLSLQRVNEPSPQQLVTGTSSYWGVNPRHALVGRVELKQEVVEEGPWLQFCSRALETLAGGMH</sequence>
<evidence type="ECO:0000313" key="2">
    <source>
        <dbReference type="Proteomes" id="UP001266305"/>
    </source>
</evidence>
<dbReference type="Proteomes" id="UP001266305">
    <property type="component" value="Unassembled WGS sequence"/>
</dbReference>
<protein>
    <submittedName>
        <fullName evidence="1">Uncharacterized protein</fullName>
    </submittedName>
</protein>
<comment type="caution">
    <text evidence="1">The sequence shown here is derived from an EMBL/GenBank/DDBJ whole genome shotgun (WGS) entry which is preliminary data.</text>
</comment>
<reference evidence="1 2" key="1">
    <citation type="submission" date="2023-05" db="EMBL/GenBank/DDBJ databases">
        <title>B98-5 Cell Line De Novo Hybrid Assembly: An Optical Mapping Approach.</title>
        <authorList>
            <person name="Kananen K."/>
            <person name="Auerbach J.A."/>
            <person name="Kautto E."/>
            <person name="Blachly J.S."/>
        </authorList>
    </citation>
    <scope>NUCLEOTIDE SEQUENCE [LARGE SCALE GENOMIC DNA]</scope>
    <source>
        <strain evidence="1">B95-8</strain>
        <tissue evidence="1">Cell line</tissue>
    </source>
</reference>
<proteinExistence type="predicted"/>
<evidence type="ECO:0000313" key="1">
    <source>
        <dbReference type="EMBL" id="KAK2096936.1"/>
    </source>
</evidence>
<dbReference type="EMBL" id="JASSZA010000012">
    <property type="protein sequence ID" value="KAK2096936.1"/>
    <property type="molecule type" value="Genomic_DNA"/>
</dbReference>
<gene>
    <name evidence="1" type="ORF">P7K49_025970</name>
</gene>
<keyword evidence="2" id="KW-1185">Reference proteome</keyword>
<name>A0ABQ9UJ82_SAGOE</name>
<accession>A0ABQ9UJ82</accession>